<feature type="region of interest" description="Disordered" evidence="1">
    <location>
        <begin position="192"/>
        <end position="221"/>
    </location>
</feature>
<gene>
    <name evidence="3" type="ORF">SAMN04488026_10934</name>
</gene>
<dbReference type="Proteomes" id="UP000199382">
    <property type="component" value="Unassembled WGS sequence"/>
</dbReference>
<accession>A0A1G9L000</accession>
<evidence type="ECO:0000313" key="4">
    <source>
        <dbReference type="Proteomes" id="UP000199382"/>
    </source>
</evidence>
<dbReference type="GO" id="GO:0042834">
    <property type="term" value="F:peptidoglycan binding"/>
    <property type="evidence" value="ECO:0007669"/>
    <property type="project" value="InterPro"/>
</dbReference>
<dbReference type="AlphaFoldDB" id="A0A1G9L000"/>
<reference evidence="3 4" key="1">
    <citation type="submission" date="2016-10" db="EMBL/GenBank/DDBJ databases">
        <authorList>
            <person name="de Groot N.N."/>
        </authorList>
    </citation>
    <scope>NUCLEOTIDE SEQUENCE [LARGE SCALE GENOMIC DNA]</scope>
    <source>
        <strain evidence="3 4">DSM 25294</strain>
    </source>
</reference>
<dbReference type="PROSITE" id="PS51724">
    <property type="entry name" value="SPOR"/>
    <property type="match status" value="1"/>
</dbReference>
<name>A0A1G9L000_9RHOB</name>
<dbReference type="SUPFAM" id="SSF110997">
    <property type="entry name" value="Sporulation related repeat"/>
    <property type="match status" value="1"/>
</dbReference>
<dbReference type="STRING" id="571298.SAMN04488026_10934"/>
<feature type="region of interest" description="Disordered" evidence="1">
    <location>
        <begin position="145"/>
        <end position="168"/>
    </location>
</feature>
<sequence length="401" mass="41642">MGGYRQVLFIGASVLTLIVSGCMEGSDKAGDAAGEATAFSERPSSSRLVERDVEAPEVFQTTDQGLWDGRPSLGGVWVAYPDVTDPERVIIRNDANGKFVIGALFKRERDNPGPKLQVSSDAAAALDMLAGAPTTLNVTALRREEPAPTAEVKEDKTAEVEAAPKEDAATEATIAGASAAIAAAEGDGASADLAETATQAAEAEPKKRGWNPFRRKSAETTATEDAVASVADTVETGTAVAGVTEAANEAVTETAAEVVAAPVKTKRGWNPFKRKNSETVMPASATGTAALATGEITASSLDGTPRAIADEAAAAPETRQTISKLDKPYVQIGIFSVEDNANNTATAMRQNGVVPQVYKQESSGKTFWRVVAGPVNSKVDRTALLKKVKGMGFADAYPVGG</sequence>
<evidence type="ECO:0000259" key="2">
    <source>
        <dbReference type="PROSITE" id="PS51724"/>
    </source>
</evidence>
<dbReference type="InterPro" id="IPR007730">
    <property type="entry name" value="SPOR-like_dom"/>
</dbReference>
<keyword evidence="4" id="KW-1185">Reference proteome</keyword>
<dbReference type="RefSeq" id="WP_093163856.1">
    <property type="nucleotide sequence ID" value="NZ_FNEK01000093.1"/>
</dbReference>
<dbReference type="PROSITE" id="PS51257">
    <property type="entry name" value="PROKAR_LIPOPROTEIN"/>
    <property type="match status" value="1"/>
</dbReference>
<feature type="compositionally biased region" description="Low complexity" evidence="1">
    <location>
        <begin position="192"/>
        <end position="202"/>
    </location>
</feature>
<dbReference type="Pfam" id="PF05036">
    <property type="entry name" value="SPOR"/>
    <property type="match status" value="1"/>
</dbReference>
<evidence type="ECO:0000256" key="1">
    <source>
        <dbReference type="SAM" id="MobiDB-lite"/>
    </source>
</evidence>
<dbReference type="OrthoDB" id="9766672at2"/>
<feature type="domain" description="SPOR" evidence="2">
    <location>
        <begin position="322"/>
        <end position="401"/>
    </location>
</feature>
<proteinExistence type="predicted"/>
<dbReference type="EMBL" id="FNEK01000093">
    <property type="protein sequence ID" value="SDL55311.1"/>
    <property type="molecule type" value="Genomic_DNA"/>
</dbReference>
<dbReference type="InterPro" id="IPR036680">
    <property type="entry name" value="SPOR-like_sf"/>
</dbReference>
<dbReference type="Gene3D" id="3.30.70.1070">
    <property type="entry name" value="Sporulation related repeat"/>
    <property type="match status" value="1"/>
</dbReference>
<organism evidence="3 4">
    <name type="scientific">Aliiruegeria lutimaris</name>
    <dbReference type="NCBI Taxonomy" id="571298"/>
    <lineage>
        <taxon>Bacteria</taxon>
        <taxon>Pseudomonadati</taxon>
        <taxon>Pseudomonadota</taxon>
        <taxon>Alphaproteobacteria</taxon>
        <taxon>Rhodobacterales</taxon>
        <taxon>Roseobacteraceae</taxon>
        <taxon>Aliiruegeria</taxon>
    </lineage>
</organism>
<evidence type="ECO:0000313" key="3">
    <source>
        <dbReference type="EMBL" id="SDL55311.1"/>
    </source>
</evidence>
<protein>
    <submittedName>
        <fullName evidence="3">Sporulation related domain-containing protein</fullName>
    </submittedName>
</protein>